<keyword evidence="1" id="KW-0812">Transmembrane</keyword>
<evidence type="ECO:0008006" key="4">
    <source>
        <dbReference type="Google" id="ProtNLM"/>
    </source>
</evidence>
<keyword evidence="1" id="KW-0472">Membrane</keyword>
<evidence type="ECO:0000313" key="2">
    <source>
        <dbReference type="EMBL" id="OCL05061.1"/>
    </source>
</evidence>
<dbReference type="AlphaFoldDB" id="A0A8E2EUH8"/>
<dbReference type="Proteomes" id="UP000250140">
    <property type="component" value="Unassembled WGS sequence"/>
</dbReference>
<sequence length="141" mass="15406">MAARRTSVWLGAGAVSLGAYYMYQAGGSPKVAEKQMEHDAARLSSKVRGELPGKEKEIKTQGKVYAEQAGQKIDSAIDDAKATTNKVDAKLEGYRANAEKKINEYRKEAGKDLTSAVDKFDKTVEEKAAQSKSWIGSWFGK</sequence>
<proteinExistence type="predicted"/>
<reference evidence="2 3" key="1">
    <citation type="journal article" date="2016" name="Nat. Commun.">
        <title>Ectomycorrhizal ecology is imprinted in the genome of the dominant symbiotic fungus Cenococcum geophilum.</title>
        <authorList>
            <consortium name="DOE Joint Genome Institute"/>
            <person name="Peter M."/>
            <person name="Kohler A."/>
            <person name="Ohm R.A."/>
            <person name="Kuo A."/>
            <person name="Krutzmann J."/>
            <person name="Morin E."/>
            <person name="Arend M."/>
            <person name="Barry K.W."/>
            <person name="Binder M."/>
            <person name="Choi C."/>
            <person name="Clum A."/>
            <person name="Copeland A."/>
            <person name="Grisel N."/>
            <person name="Haridas S."/>
            <person name="Kipfer T."/>
            <person name="LaButti K."/>
            <person name="Lindquist E."/>
            <person name="Lipzen A."/>
            <person name="Maire R."/>
            <person name="Meier B."/>
            <person name="Mihaltcheva S."/>
            <person name="Molinier V."/>
            <person name="Murat C."/>
            <person name="Poggeler S."/>
            <person name="Quandt C.A."/>
            <person name="Sperisen C."/>
            <person name="Tritt A."/>
            <person name="Tisserant E."/>
            <person name="Crous P.W."/>
            <person name="Henrissat B."/>
            <person name="Nehls U."/>
            <person name="Egli S."/>
            <person name="Spatafora J.W."/>
            <person name="Grigoriev I.V."/>
            <person name="Martin F.M."/>
        </authorList>
    </citation>
    <scope>NUCLEOTIDE SEQUENCE [LARGE SCALE GENOMIC DNA]</scope>
    <source>
        <strain evidence="2 3">CBS 207.34</strain>
    </source>
</reference>
<keyword evidence="1" id="KW-1133">Transmembrane helix</keyword>
<dbReference type="EMBL" id="KV750385">
    <property type="protein sequence ID" value="OCL05061.1"/>
    <property type="molecule type" value="Genomic_DNA"/>
</dbReference>
<feature type="transmembrane region" description="Helical" evidence="1">
    <location>
        <begin position="6"/>
        <end position="23"/>
    </location>
</feature>
<keyword evidence="3" id="KW-1185">Reference proteome</keyword>
<accession>A0A8E2EUH8</accession>
<evidence type="ECO:0000313" key="3">
    <source>
        <dbReference type="Proteomes" id="UP000250140"/>
    </source>
</evidence>
<gene>
    <name evidence="2" type="ORF">AOQ84DRAFT_345296</name>
</gene>
<dbReference type="OrthoDB" id="5355126at2759"/>
<evidence type="ECO:0000256" key="1">
    <source>
        <dbReference type="SAM" id="Phobius"/>
    </source>
</evidence>
<organism evidence="2 3">
    <name type="scientific">Glonium stellatum</name>
    <dbReference type="NCBI Taxonomy" id="574774"/>
    <lineage>
        <taxon>Eukaryota</taxon>
        <taxon>Fungi</taxon>
        <taxon>Dikarya</taxon>
        <taxon>Ascomycota</taxon>
        <taxon>Pezizomycotina</taxon>
        <taxon>Dothideomycetes</taxon>
        <taxon>Pleosporomycetidae</taxon>
        <taxon>Gloniales</taxon>
        <taxon>Gloniaceae</taxon>
        <taxon>Glonium</taxon>
    </lineage>
</organism>
<name>A0A8E2EUH8_9PEZI</name>
<protein>
    <recommendedName>
        <fullName evidence="4">Calcofluor white hypersensitive protein</fullName>
    </recommendedName>
</protein>